<gene>
    <name evidence="1" type="ORF">PIB30_090805</name>
</gene>
<keyword evidence="2" id="KW-1185">Reference proteome</keyword>
<accession>A0ABU6YUY6</accession>
<proteinExistence type="predicted"/>
<feature type="non-terminal residue" evidence="1">
    <location>
        <position position="88"/>
    </location>
</feature>
<dbReference type="Proteomes" id="UP001341840">
    <property type="component" value="Unassembled WGS sequence"/>
</dbReference>
<organism evidence="1 2">
    <name type="scientific">Stylosanthes scabra</name>
    <dbReference type="NCBI Taxonomy" id="79078"/>
    <lineage>
        <taxon>Eukaryota</taxon>
        <taxon>Viridiplantae</taxon>
        <taxon>Streptophyta</taxon>
        <taxon>Embryophyta</taxon>
        <taxon>Tracheophyta</taxon>
        <taxon>Spermatophyta</taxon>
        <taxon>Magnoliopsida</taxon>
        <taxon>eudicotyledons</taxon>
        <taxon>Gunneridae</taxon>
        <taxon>Pentapetalae</taxon>
        <taxon>rosids</taxon>
        <taxon>fabids</taxon>
        <taxon>Fabales</taxon>
        <taxon>Fabaceae</taxon>
        <taxon>Papilionoideae</taxon>
        <taxon>50 kb inversion clade</taxon>
        <taxon>dalbergioids sensu lato</taxon>
        <taxon>Dalbergieae</taxon>
        <taxon>Pterocarpus clade</taxon>
        <taxon>Stylosanthes</taxon>
    </lineage>
</organism>
<comment type="caution">
    <text evidence="1">The sequence shown here is derived from an EMBL/GenBank/DDBJ whole genome shotgun (WGS) entry which is preliminary data.</text>
</comment>
<evidence type="ECO:0000313" key="1">
    <source>
        <dbReference type="EMBL" id="MED6213185.1"/>
    </source>
</evidence>
<name>A0ABU6YUY6_9FABA</name>
<reference evidence="1 2" key="1">
    <citation type="journal article" date="2023" name="Plants (Basel)">
        <title>Bridging the Gap: Combining Genomics and Transcriptomics Approaches to Understand Stylosanthes scabra, an Orphan Legume from the Brazilian Caatinga.</title>
        <authorList>
            <person name="Ferreira-Neto J.R.C."/>
            <person name="da Silva M.D."/>
            <person name="Binneck E."/>
            <person name="de Melo N.F."/>
            <person name="da Silva R.H."/>
            <person name="de Melo A.L.T.M."/>
            <person name="Pandolfi V."/>
            <person name="Bustamante F.O."/>
            <person name="Brasileiro-Vidal A.C."/>
            <person name="Benko-Iseppon A.M."/>
        </authorList>
    </citation>
    <scope>NUCLEOTIDE SEQUENCE [LARGE SCALE GENOMIC DNA]</scope>
    <source>
        <tissue evidence="1">Leaves</tissue>
    </source>
</reference>
<dbReference type="EMBL" id="JASCZI010243431">
    <property type="protein sequence ID" value="MED6213185.1"/>
    <property type="molecule type" value="Genomic_DNA"/>
</dbReference>
<evidence type="ECO:0000313" key="2">
    <source>
        <dbReference type="Proteomes" id="UP001341840"/>
    </source>
</evidence>
<sequence>MASLVLLVSLFVSPKIKIHLFNVANYIIEEDASSLHGCDNELEEEFMGEKILQEPRYLHDKVVTRTVLMENGDMATARSTIAGASHRL</sequence>
<protein>
    <submittedName>
        <fullName evidence="1">Uncharacterized protein</fullName>
    </submittedName>
</protein>